<evidence type="ECO:0000313" key="3">
    <source>
        <dbReference type="Proteomes" id="UP001054821"/>
    </source>
</evidence>
<name>A0AAD4VU18_PRUDU</name>
<protein>
    <submittedName>
        <fullName evidence="2">Uncharacterized protein</fullName>
    </submittedName>
</protein>
<dbReference type="EMBL" id="JAJFAZ020000004">
    <property type="protein sequence ID" value="KAI5331173.1"/>
    <property type="molecule type" value="Genomic_DNA"/>
</dbReference>
<sequence>MAPMRVYGPKKKLDLDDGRGKWVLKNKQKLQAEEKNMEASSSKHKNGGPVIPFPPTFDPSTTTVMIKNIPYQFR</sequence>
<organism evidence="2 3">
    <name type="scientific">Prunus dulcis</name>
    <name type="common">Almond</name>
    <name type="synonym">Amygdalus dulcis</name>
    <dbReference type="NCBI Taxonomy" id="3755"/>
    <lineage>
        <taxon>Eukaryota</taxon>
        <taxon>Viridiplantae</taxon>
        <taxon>Streptophyta</taxon>
        <taxon>Embryophyta</taxon>
        <taxon>Tracheophyta</taxon>
        <taxon>Spermatophyta</taxon>
        <taxon>Magnoliopsida</taxon>
        <taxon>eudicotyledons</taxon>
        <taxon>Gunneridae</taxon>
        <taxon>Pentapetalae</taxon>
        <taxon>rosids</taxon>
        <taxon>fabids</taxon>
        <taxon>Rosales</taxon>
        <taxon>Rosaceae</taxon>
        <taxon>Amygdaloideae</taxon>
        <taxon>Amygdaleae</taxon>
        <taxon>Prunus</taxon>
    </lineage>
</organism>
<comment type="caution">
    <text evidence="2">The sequence shown here is derived from an EMBL/GenBank/DDBJ whole genome shotgun (WGS) entry which is preliminary data.</text>
</comment>
<feature type="region of interest" description="Disordered" evidence="1">
    <location>
        <begin position="32"/>
        <end position="57"/>
    </location>
</feature>
<reference evidence="2 3" key="1">
    <citation type="journal article" date="2022" name="G3 (Bethesda)">
        <title>Whole-genome sequence and methylome profiling of the almond [Prunus dulcis (Mill.) D.A. Webb] cultivar 'Nonpareil'.</title>
        <authorList>
            <person name="D'Amico-Willman K.M."/>
            <person name="Ouma W.Z."/>
            <person name="Meulia T."/>
            <person name="Sideli G.M."/>
            <person name="Gradziel T.M."/>
            <person name="Fresnedo-Ramirez J."/>
        </authorList>
    </citation>
    <scope>NUCLEOTIDE SEQUENCE [LARGE SCALE GENOMIC DNA]</scope>
    <source>
        <strain evidence="2">Clone GOH B32 T37-40</strain>
    </source>
</reference>
<evidence type="ECO:0000256" key="1">
    <source>
        <dbReference type="SAM" id="MobiDB-lite"/>
    </source>
</evidence>
<gene>
    <name evidence="2" type="ORF">L3X38_021299</name>
</gene>
<proteinExistence type="predicted"/>
<evidence type="ECO:0000313" key="2">
    <source>
        <dbReference type="EMBL" id="KAI5331173.1"/>
    </source>
</evidence>
<dbReference type="AlphaFoldDB" id="A0AAD4VU18"/>
<dbReference type="Proteomes" id="UP001054821">
    <property type="component" value="Chromosome 4"/>
</dbReference>
<keyword evidence="3" id="KW-1185">Reference proteome</keyword>
<accession>A0AAD4VU18</accession>